<organism evidence="2">
    <name type="scientific">marine metagenome</name>
    <dbReference type="NCBI Taxonomy" id="408172"/>
    <lineage>
        <taxon>unclassified sequences</taxon>
        <taxon>metagenomes</taxon>
        <taxon>ecological metagenomes</taxon>
    </lineage>
</organism>
<dbReference type="PANTHER" id="PTHR43586:SF15">
    <property type="entry name" value="BLR3095 PROTEIN"/>
    <property type="match status" value="1"/>
</dbReference>
<dbReference type="Gene3D" id="3.40.640.10">
    <property type="entry name" value="Type I PLP-dependent aspartate aminotransferase-like (Major domain)"/>
    <property type="match status" value="1"/>
</dbReference>
<feature type="domain" description="Aminotransferase class V" evidence="1">
    <location>
        <begin position="56"/>
        <end position="368"/>
    </location>
</feature>
<dbReference type="InterPro" id="IPR015421">
    <property type="entry name" value="PyrdxlP-dep_Trfase_major"/>
</dbReference>
<proteinExistence type="predicted"/>
<dbReference type="SUPFAM" id="SSF53383">
    <property type="entry name" value="PLP-dependent transferases"/>
    <property type="match status" value="1"/>
</dbReference>
<dbReference type="PANTHER" id="PTHR43586">
    <property type="entry name" value="CYSTEINE DESULFURASE"/>
    <property type="match status" value="1"/>
</dbReference>
<dbReference type="Gene3D" id="3.90.1150.10">
    <property type="entry name" value="Aspartate Aminotransferase, domain 1"/>
    <property type="match status" value="1"/>
</dbReference>
<dbReference type="Pfam" id="PF00266">
    <property type="entry name" value="Aminotran_5"/>
    <property type="match status" value="1"/>
</dbReference>
<dbReference type="InterPro" id="IPR015424">
    <property type="entry name" value="PyrdxlP-dep_Trfase"/>
</dbReference>
<reference evidence="2" key="1">
    <citation type="submission" date="2018-05" db="EMBL/GenBank/DDBJ databases">
        <authorList>
            <person name="Lanie J.A."/>
            <person name="Ng W.-L."/>
            <person name="Kazmierczak K.M."/>
            <person name="Andrzejewski T.M."/>
            <person name="Davidsen T.M."/>
            <person name="Wayne K.J."/>
            <person name="Tettelin H."/>
            <person name="Glass J.I."/>
            <person name="Rusch D."/>
            <person name="Podicherti R."/>
            <person name="Tsui H.-C.T."/>
            <person name="Winkler M.E."/>
        </authorList>
    </citation>
    <scope>NUCLEOTIDE SEQUENCE</scope>
</reference>
<sequence length="391" mass="43793">MIGPDWVALRREFPSLGKISYLNTCSLGLLSKRCRDATERYLDLWLELGASAWYSHWMNEMTSLRAEFSTLISSKIEEIALVPSISAGLTAVSSSLDFSNRYKVVTTELDFPTLAYHFSALQAKGVETVIVPSDDGVTVDIERLAEQVDEHTALLATSRVFFTTGWIQDVTALSKICKRTGTLLLVDDYQATGQVPLDIRKSGIDILLTGGLKWLLGGSGISYMYVRNELISSLQPTATGWFAQRDQFSFKIDSTEYKEDARRFESGTPSVSAVYAGKAGVSLINEIGVENIRVRTLNLTKHLAEKLYENNFSLRIPLDLDQHASITMIETREPRRVVEQLREKEIIVDSRPGGVRLSPYFYNDENDIAKVVSSLVEIREATPEFDNPKRS</sequence>
<name>A0A381TSW0_9ZZZZ</name>
<dbReference type="InterPro" id="IPR015422">
    <property type="entry name" value="PyrdxlP-dep_Trfase_small"/>
</dbReference>
<dbReference type="EMBL" id="UINC01005078">
    <property type="protein sequence ID" value="SVA18919.1"/>
    <property type="molecule type" value="Genomic_DNA"/>
</dbReference>
<gene>
    <name evidence="2" type="ORF">METZ01_LOCUS71773</name>
</gene>
<protein>
    <recommendedName>
        <fullName evidence="1">Aminotransferase class V domain-containing protein</fullName>
    </recommendedName>
</protein>
<dbReference type="InterPro" id="IPR000192">
    <property type="entry name" value="Aminotrans_V_dom"/>
</dbReference>
<dbReference type="AlphaFoldDB" id="A0A381TSW0"/>
<accession>A0A381TSW0</accession>
<evidence type="ECO:0000259" key="1">
    <source>
        <dbReference type="Pfam" id="PF00266"/>
    </source>
</evidence>
<evidence type="ECO:0000313" key="2">
    <source>
        <dbReference type="EMBL" id="SVA18919.1"/>
    </source>
</evidence>